<reference evidence="8" key="1">
    <citation type="submission" date="2024-07" db="EMBL/GenBank/DDBJ databases">
        <authorList>
            <person name="Yu S.T."/>
        </authorList>
    </citation>
    <scope>NUCLEOTIDE SEQUENCE</scope>
    <source>
        <strain evidence="8">Y1</strain>
    </source>
</reference>
<dbReference type="GO" id="GO:0016491">
    <property type="term" value="F:oxidoreductase activity"/>
    <property type="evidence" value="ECO:0007669"/>
    <property type="project" value="UniProtKB-KW"/>
</dbReference>
<dbReference type="Pfam" id="PF01565">
    <property type="entry name" value="FAD_binding_4"/>
    <property type="match status" value="1"/>
</dbReference>
<dbReference type="SUPFAM" id="SSF56176">
    <property type="entry name" value="FAD-binding/transporter-associated domain-like"/>
    <property type="match status" value="1"/>
</dbReference>
<evidence type="ECO:0000256" key="6">
    <source>
        <dbReference type="SAM" id="MobiDB-lite"/>
    </source>
</evidence>
<dbReference type="PROSITE" id="PS00862">
    <property type="entry name" value="OX2_COVAL_FAD"/>
    <property type="match status" value="1"/>
</dbReference>
<keyword evidence="5" id="KW-0560">Oxidoreductase</keyword>
<comment type="cofactor">
    <cofactor evidence="1">
        <name>FAD</name>
        <dbReference type="ChEBI" id="CHEBI:57692"/>
    </cofactor>
</comment>
<dbReference type="EMBL" id="CP163445">
    <property type="protein sequence ID" value="XDQ77234.1"/>
    <property type="molecule type" value="Genomic_DNA"/>
</dbReference>
<evidence type="ECO:0000256" key="1">
    <source>
        <dbReference type="ARBA" id="ARBA00001974"/>
    </source>
</evidence>
<comment type="similarity">
    <text evidence="2">Belongs to the oxygen-dependent FAD-linked oxidoreductase family.</text>
</comment>
<dbReference type="InterPro" id="IPR036318">
    <property type="entry name" value="FAD-bd_PCMH-like_sf"/>
</dbReference>
<accession>A0AB39TCV3</accession>
<feature type="region of interest" description="Disordered" evidence="6">
    <location>
        <begin position="1"/>
        <end position="23"/>
    </location>
</feature>
<dbReference type="InterPro" id="IPR016167">
    <property type="entry name" value="FAD-bd_PCMH_sub1"/>
</dbReference>
<dbReference type="PANTHER" id="PTHR42973">
    <property type="entry name" value="BINDING OXIDOREDUCTASE, PUTATIVE (AFU_ORTHOLOGUE AFUA_1G17690)-RELATED"/>
    <property type="match status" value="1"/>
</dbReference>
<evidence type="ECO:0000313" key="8">
    <source>
        <dbReference type="EMBL" id="XDQ77234.1"/>
    </source>
</evidence>
<dbReference type="Gene3D" id="3.40.462.20">
    <property type="match status" value="1"/>
</dbReference>
<dbReference type="Gene3D" id="3.30.43.10">
    <property type="entry name" value="Uridine Diphospho-n-acetylenolpyruvylglucosamine Reductase, domain 2"/>
    <property type="match status" value="1"/>
</dbReference>
<evidence type="ECO:0000256" key="2">
    <source>
        <dbReference type="ARBA" id="ARBA00005466"/>
    </source>
</evidence>
<dbReference type="InterPro" id="IPR012951">
    <property type="entry name" value="BBE"/>
</dbReference>
<dbReference type="PROSITE" id="PS51387">
    <property type="entry name" value="FAD_PCMH"/>
    <property type="match status" value="1"/>
</dbReference>
<evidence type="ECO:0000256" key="4">
    <source>
        <dbReference type="ARBA" id="ARBA00022827"/>
    </source>
</evidence>
<organism evidence="8">
    <name type="scientific">Streptomyces sp. Y1</name>
    <dbReference type="NCBI Taxonomy" id="3238634"/>
    <lineage>
        <taxon>Bacteria</taxon>
        <taxon>Bacillati</taxon>
        <taxon>Actinomycetota</taxon>
        <taxon>Actinomycetes</taxon>
        <taxon>Kitasatosporales</taxon>
        <taxon>Streptomycetaceae</taxon>
        <taxon>Streptomyces</taxon>
    </lineage>
</organism>
<dbReference type="PANTHER" id="PTHR42973:SF39">
    <property type="entry name" value="FAD-BINDING PCMH-TYPE DOMAIN-CONTAINING PROTEIN"/>
    <property type="match status" value="1"/>
</dbReference>
<evidence type="ECO:0000256" key="5">
    <source>
        <dbReference type="ARBA" id="ARBA00023002"/>
    </source>
</evidence>
<dbReference type="InterPro" id="IPR006093">
    <property type="entry name" value="Oxy_OxRdtase_FAD_BS"/>
</dbReference>
<dbReference type="InterPro" id="IPR006094">
    <property type="entry name" value="Oxid_FAD_bind_N"/>
</dbReference>
<sequence length="463" mass="49321">MRGEVPRQAALPERPEHWVSPGDAAYDETRAVWNGLHDRRPAHIARCRTATEVSQALRYAAAAGLDVTVRGGGHHVAGSAVADGTLMVDVSPMRAVTVDVHARVAVAEGGCRLRDLDTVTAPYGLACPTGTVADTGLGGLALGGGYGWLARRWGLTCDHILAAQVVLADGSIIDATEHSHPELLWALRGGGGTFGVVTRFTLRLRPVGQVLYGAGVHALDDAPDALAAYRAYTGRQPVDLHTVARLGHAGDQPWVPEHLRGGPVLLLLAVWSGDPEDGPAQAASLFDEIRPAAQVARAMPYPHLQALGDDTRPKGHRYSTSAAYLDDLPGDAVRHLVEAARENPSPRCSIDLEYLRGAIADVPEQASAFPGRAAPYQLTVSAHWTDPGQDAEHLAWSRATADRMRPFGTGGGYLNHAERGAGRSAREHYGPDRYARLAAVKKAYDPTNLLRGTVDIRPEGDHG</sequence>
<keyword evidence="4" id="KW-0274">FAD</keyword>
<gene>
    <name evidence="8" type="ORF">AB2U05_01415</name>
</gene>
<dbReference type="Pfam" id="PF08031">
    <property type="entry name" value="BBE"/>
    <property type="match status" value="1"/>
</dbReference>
<dbReference type="InterPro" id="IPR050416">
    <property type="entry name" value="FAD-linked_Oxidoreductase"/>
</dbReference>
<keyword evidence="3" id="KW-0285">Flavoprotein</keyword>
<dbReference type="SUPFAM" id="SSF55103">
    <property type="entry name" value="FAD-linked oxidases, C-terminal domain"/>
    <property type="match status" value="1"/>
</dbReference>
<evidence type="ECO:0000256" key="3">
    <source>
        <dbReference type="ARBA" id="ARBA00022630"/>
    </source>
</evidence>
<dbReference type="Gene3D" id="3.30.465.10">
    <property type="match status" value="1"/>
</dbReference>
<evidence type="ECO:0000259" key="7">
    <source>
        <dbReference type="PROSITE" id="PS51387"/>
    </source>
</evidence>
<proteinExistence type="inferred from homology"/>
<dbReference type="InterPro" id="IPR016166">
    <property type="entry name" value="FAD-bd_PCMH"/>
</dbReference>
<protein>
    <submittedName>
        <fullName evidence="8">FAD-binding oxidoreductase</fullName>
    </submittedName>
</protein>
<name>A0AB39TCV3_9ACTN</name>
<dbReference type="InterPro" id="IPR016164">
    <property type="entry name" value="FAD-linked_Oxase-like_C"/>
</dbReference>
<feature type="domain" description="FAD-binding PCMH-type" evidence="7">
    <location>
        <begin position="37"/>
        <end position="207"/>
    </location>
</feature>
<dbReference type="InterPro" id="IPR016169">
    <property type="entry name" value="FAD-bd_PCMH_sub2"/>
</dbReference>
<dbReference type="AlphaFoldDB" id="A0AB39TCV3"/>
<dbReference type="GO" id="GO:0071949">
    <property type="term" value="F:FAD binding"/>
    <property type="evidence" value="ECO:0007669"/>
    <property type="project" value="InterPro"/>
</dbReference>
<dbReference type="RefSeq" id="WP_369182152.1">
    <property type="nucleotide sequence ID" value="NZ_CP163445.1"/>
</dbReference>